<evidence type="ECO:0000313" key="6">
    <source>
        <dbReference type="EMBL" id="GAE30549.1"/>
    </source>
</evidence>
<gene>
    <name evidence="6" type="ORF">JCM9152_1958</name>
</gene>
<dbReference type="Pfam" id="PF08240">
    <property type="entry name" value="ADH_N"/>
    <property type="match status" value="1"/>
</dbReference>
<evidence type="ECO:0000256" key="3">
    <source>
        <dbReference type="ARBA" id="ARBA00022833"/>
    </source>
</evidence>
<accession>W4QGU6</accession>
<organism evidence="6 7">
    <name type="scientific">Halalkalibacter hemicellulosilyticusJCM 9152</name>
    <dbReference type="NCBI Taxonomy" id="1236971"/>
    <lineage>
        <taxon>Bacteria</taxon>
        <taxon>Bacillati</taxon>
        <taxon>Bacillota</taxon>
        <taxon>Bacilli</taxon>
        <taxon>Bacillales</taxon>
        <taxon>Bacillaceae</taxon>
        <taxon>Halalkalibacter</taxon>
    </lineage>
</organism>
<evidence type="ECO:0000256" key="4">
    <source>
        <dbReference type="ARBA" id="ARBA00023002"/>
    </source>
</evidence>
<dbReference type="STRING" id="1236971.JCM9152_1958"/>
<dbReference type="GO" id="GO:0016491">
    <property type="term" value="F:oxidoreductase activity"/>
    <property type="evidence" value="ECO:0007669"/>
    <property type="project" value="UniProtKB-KW"/>
</dbReference>
<dbReference type="SUPFAM" id="SSF50129">
    <property type="entry name" value="GroES-like"/>
    <property type="match status" value="1"/>
</dbReference>
<dbReference type="Gene3D" id="3.90.180.10">
    <property type="entry name" value="Medium-chain alcohol dehydrogenases, catalytic domain"/>
    <property type="match status" value="1"/>
</dbReference>
<keyword evidence="2" id="KW-0479">Metal-binding</keyword>
<evidence type="ECO:0000313" key="7">
    <source>
        <dbReference type="Proteomes" id="UP000018895"/>
    </source>
</evidence>
<feature type="domain" description="Alcohol dehydrogenase-like N-terminal" evidence="5">
    <location>
        <begin position="25"/>
        <end position="120"/>
    </location>
</feature>
<keyword evidence="4" id="KW-0560">Oxidoreductase</keyword>
<evidence type="ECO:0000259" key="5">
    <source>
        <dbReference type="Pfam" id="PF08240"/>
    </source>
</evidence>
<dbReference type="InterPro" id="IPR002328">
    <property type="entry name" value="ADH_Zn_CS"/>
</dbReference>
<dbReference type="PROSITE" id="PS00059">
    <property type="entry name" value="ADH_ZINC"/>
    <property type="match status" value="1"/>
</dbReference>
<dbReference type="EMBL" id="BAUU01000012">
    <property type="protein sequence ID" value="GAE30549.1"/>
    <property type="molecule type" value="Genomic_DNA"/>
</dbReference>
<proteinExistence type="predicted"/>
<dbReference type="InterPro" id="IPR013154">
    <property type="entry name" value="ADH-like_N"/>
</dbReference>
<keyword evidence="3" id="KW-0862">Zinc</keyword>
<evidence type="ECO:0000256" key="2">
    <source>
        <dbReference type="ARBA" id="ARBA00022723"/>
    </source>
</evidence>
<comment type="cofactor">
    <cofactor evidence="1">
        <name>Zn(2+)</name>
        <dbReference type="ChEBI" id="CHEBI:29105"/>
    </cofactor>
</comment>
<evidence type="ECO:0000256" key="1">
    <source>
        <dbReference type="ARBA" id="ARBA00001947"/>
    </source>
</evidence>
<dbReference type="Proteomes" id="UP000018895">
    <property type="component" value="Unassembled WGS sequence"/>
</dbReference>
<reference evidence="6" key="1">
    <citation type="journal article" date="2014" name="Genome Announc.">
        <title>Draft Genome Sequences of Three Alkaliphilic Bacillus Strains, Bacillus wakoensis JCM 9140T, Bacillus akibai JCM 9157T, and Bacillus hemicellulosilyticus JCM 9152T.</title>
        <authorList>
            <person name="Yuki M."/>
            <person name="Oshima K."/>
            <person name="Suda W."/>
            <person name="Oshida Y."/>
            <person name="Kitamura K."/>
            <person name="Iida T."/>
            <person name="Hattori M."/>
            <person name="Ohkuma M."/>
        </authorList>
    </citation>
    <scope>NUCLEOTIDE SEQUENCE [LARGE SCALE GENOMIC DNA]</scope>
    <source>
        <strain evidence="6">JCM 9152</strain>
    </source>
</reference>
<dbReference type="AlphaFoldDB" id="W4QGU6"/>
<dbReference type="PANTHER" id="PTHR42813:SF2">
    <property type="entry name" value="DEHYDROGENASE, ZINC-CONTAINING, PUTATIVE (AFU_ORTHOLOGUE AFUA_2G02810)-RELATED"/>
    <property type="match status" value="1"/>
</dbReference>
<protein>
    <submittedName>
        <fullName evidence="6">Glutathione-dependent formaldehyde dehydrogenase</fullName>
    </submittedName>
</protein>
<dbReference type="InterPro" id="IPR011032">
    <property type="entry name" value="GroES-like_sf"/>
</dbReference>
<dbReference type="GO" id="GO:0008270">
    <property type="term" value="F:zinc ion binding"/>
    <property type="evidence" value="ECO:0007669"/>
    <property type="project" value="InterPro"/>
</dbReference>
<keyword evidence="7" id="KW-1185">Reference proteome</keyword>
<dbReference type="PANTHER" id="PTHR42813">
    <property type="entry name" value="ZINC-TYPE ALCOHOL DEHYDROGENASE-LIKE"/>
    <property type="match status" value="1"/>
</dbReference>
<name>W4QGU6_9BACI</name>
<comment type="caution">
    <text evidence="6">The sequence shown here is derived from an EMBL/GenBank/DDBJ whole genome shotgun (WGS) entry which is preliminary data.</text>
</comment>
<sequence>MKAVTYQGKYEVTVKKVKDPTIKKNDDIIIKVTSTAICGSDLHLYQGNFPLPIGYTIGHEPMGIVEEVGSNVTSVKKGDRVVIPFTVACGSCYFCDRDLESQCDHANLIMIRAGILGILKNSAIIQVVKRSICMFRLGIIRRFLFLRIVN</sequence>